<reference evidence="2" key="1">
    <citation type="journal article" date="2019" name="Int. J. Syst. Evol. Microbiol.">
        <title>The Global Catalogue of Microorganisms (GCM) 10K type strain sequencing project: providing services to taxonomists for standard genome sequencing and annotation.</title>
        <authorList>
            <consortium name="The Broad Institute Genomics Platform"/>
            <consortium name="The Broad Institute Genome Sequencing Center for Infectious Disease"/>
            <person name="Wu L."/>
            <person name="Ma J."/>
        </authorList>
    </citation>
    <scope>NUCLEOTIDE SEQUENCE [LARGE SCALE GENOMIC DNA]</scope>
    <source>
        <strain evidence="2">CCUG 43304</strain>
    </source>
</reference>
<dbReference type="InterPro" id="IPR012808">
    <property type="entry name" value="CHP02453"/>
</dbReference>
<comment type="caution">
    <text evidence="1">The sequence shown here is derived from an EMBL/GenBank/DDBJ whole genome shotgun (WGS) entry which is preliminary data.</text>
</comment>
<evidence type="ECO:0000313" key="1">
    <source>
        <dbReference type="EMBL" id="MFC6357111.1"/>
    </source>
</evidence>
<organism evidence="1 2">
    <name type="scientific">Luethyella okanaganae</name>
    <dbReference type="NCBI Taxonomy" id="69372"/>
    <lineage>
        <taxon>Bacteria</taxon>
        <taxon>Bacillati</taxon>
        <taxon>Actinomycetota</taxon>
        <taxon>Actinomycetes</taxon>
        <taxon>Micrococcales</taxon>
        <taxon>Microbacteriaceae</taxon>
        <taxon>Luethyella</taxon>
    </lineage>
</organism>
<protein>
    <submittedName>
        <fullName evidence="1">DUF2461 domain-containing protein</fullName>
    </submittedName>
</protein>
<dbReference type="PANTHER" id="PTHR36452">
    <property type="entry name" value="CHROMOSOME 12, WHOLE GENOME SHOTGUN SEQUENCE"/>
    <property type="match status" value="1"/>
</dbReference>
<dbReference type="PIRSF" id="PIRSF028451">
    <property type="entry name" value="UCP028451"/>
    <property type="match status" value="1"/>
</dbReference>
<dbReference type="NCBIfam" id="TIGR02453">
    <property type="entry name" value="TIGR02453 family protein"/>
    <property type="match status" value="1"/>
</dbReference>
<evidence type="ECO:0000313" key="2">
    <source>
        <dbReference type="Proteomes" id="UP001596306"/>
    </source>
</evidence>
<proteinExistence type="predicted"/>
<accession>A0ABW1VG80</accession>
<dbReference type="Proteomes" id="UP001596306">
    <property type="component" value="Unassembled WGS sequence"/>
</dbReference>
<dbReference type="Pfam" id="PF09365">
    <property type="entry name" value="DUF2461"/>
    <property type="match status" value="1"/>
</dbReference>
<name>A0ABW1VG80_9MICO</name>
<dbReference type="RefSeq" id="WP_386732572.1">
    <property type="nucleotide sequence ID" value="NZ_JBHSTP010000003.1"/>
</dbReference>
<gene>
    <name evidence="1" type="ORF">ACFQB0_13450</name>
</gene>
<sequence length="219" mass="24009">MAAATEGFAGWPASGLDFYSGLEADNSKTYWNENKDVYEASVLAPMRALLEELAEEFGEGKIFRPNRDIRFSADKSPYKTAIGATLRTGGYVQFSANGLAVGAGCHMMAPDQLERYRAAAAEERSGEELVRAIAEVENQGIEVAVRESLKSAPRGYPKDHPRAELLRNKDLAAWKQWPIDGWLHTGGAKTHVVDALHGSRPLTLWLDAHVGPTTIARTR</sequence>
<dbReference type="InterPro" id="IPR015996">
    <property type="entry name" value="UCP028451"/>
</dbReference>
<dbReference type="EMBL" id="JBHSTP010000003">
    <property type="protein sequence ID" value="MFC6357111.1"/>
    <property type="molecule type" value="Genomic_DNA"/>
</dbReference>
<dbReference type="PANTHER" id="PTHR36452:SF1">
    <property type="entry name" value="DUF2461 DOMAIN-CONTAINING PROTEIN"/>
    <property type="match status" value="1"/>
</dbReference>
<keyword evidence="2" id="KW-1185">Reference proteome</keyword>